<dbReference type="InterPro" id="IPR010264">
    <property type="entry name" value="Self-incomp_S1"/>
</dbReference>
<comment type="caution">
    <text evidence="7">The sequence shown here is derived from an EMBL/GenBank/DDBJ whole genome shotgun (WGS) entry which is preliminary data.</text>
</comment>
<evidence type="ECO:0000256" key="3">
    <source>
        <dbReference type="ARBA" id="ARBA00022471"/>
    </source>
</evidence>
<name>A0AAD4SSX4_9MAGN</name>
<evidence type="ECO:0000256" key="6">
    <source>
        <dbReference type="RuleBase" id="RU367044"/>
    </source>
</evidence>
<gene>
    <name evidence="7" type="ORF">MKW98_013439</name>
</gene>
<keyword evidence="3 6" id="KW-0713">Self-incompatibility</keyword>
<dbReference type="EMBL" id="JAJJMB010008687">
    <property type="protein sequence ID" value="KAI3921505.1"/>
    <property type="molecule type" value="Genomic_DNA"/>
</dbReference>
<dbReference type="AlphaFoldDB" id="A0AAD4SSX4"/>
<evidence type="ECO:0000256" key="5">
    <source>
        <dbReference type="ARBA" id="ARBA00022729"/>
    </source>
</evidence>
<organism evidence="7 8">
    <name type="scientific">Papaver atlanticum</name>
    <dbReference type="NCBI Taxonomy" id="357466"/>
    <lineage>
        <taxon>Eukaryota</taxon>
        <taxon>Viridiplantae</taxon>
        <taxon>Streptophyta</taxon>
        <taxon>Embryophyta</taxon>
        <taxon>Tracheophyta</taxon>
        <taxon>Spermatophyta</taxon>
        <taxon>Magnoliopsida</taxon>
        <taxon>Ranunculales</taxon>
        <taxon>Papaveraceae</taxon>
        <taxon>Papaveroideae</taxon>
        <taxon>Papaver</taxon>
    </lineage>
</organism>
<feature type="signal peptide" evidence="6">
    <location>
        <begin position="1"/>
        <end position="27"/>
    </location>
</feature>
<dbReference type="Proteomes" id="UP001202328">
    <property type="component" value="Unassembled WGS sequence"/>
</dbReference>
<keyword evidence="4 6" id="KW-0964">Secreted</keyword>
<evidence type="ECO:0000256" key="2">
    <source>
        <dbReference type="ARBA" id="ARBA00005581"/>
    </source>
</evidence>
<evidence type="ECO:0000313" key="8">
    <source>
        <dbReference type="Proteomes" id="UP001202328"/>
    </source>
</evidence>
<accession>A0AAD4SSX4</accession>
<proteinExistence type="inferred from homology"/>
<dbReference type="Pfam" id="PF05938">
    <property type="entry name" value="Self-incomp_S1"/>
    <property type="match status" value="1"/>
</dbReference>
<evidence type="ECO:0000256" key="4">
    <source>
        <dbReference type="ARBA" id="ARBA00022525"/>
    </source>
</evidence>
<dbReference type="GO" id="GO:0060320">
    <property type="term" value="P:rejection of self pollen"/>
    <property type="evidence" value="ECO:0007669"/>
    <property type="project" value="UniProtKB-KW"/>
</dbReference>
<dbReference type="GO" id="GO:0005576">
    <property type="term" value="C:extracellular region"/>
    <property type="evidence" value="ECO:0007669"/>
    <property type="project" value="UniProtKB-SubCell"/>
</dbReference>
<comment type="subcellular location">
    <subcellularLocation>
        <location evidence="1 6">Secreted</location>
    </subcellularLocation>
</comment>
<evidence type="ECO:0000313" key="7">
    <source>
        <dbReference type="EMBL" id="KAI3921505.1"/>
    </source>
</evidence>
<comment type="similarity">
    <text evidence="2 6">Belongs to the plant self-incompatibility (S1) protein family.</text>
</comment>
<protein>
    <recommendedName>
        <fullName evidence="6">S-protein homolog</fullName>
    </recommendedName>
</protein>
<dbReference type="PANTHER" id="PTHR31232:SF164">
    <property type="entry name" value="S-PROTEIN HOMOLOG"/>
    <property type="match status" value="1"/>
</dbReference>
<sequence>MGARSHCNINFLLLVLLFSVLLSKCSSIRFGPVVVHVQNDIEGYEVALDYHCFSDDDDLGHRMLHQGEEWHWKFRVIPGATFFMCDMRWYDNWNYRWYDGKFEVYYANGLIGNRFNGFCGGNCQWSIRRDGAYLYRKDRREWQRRGEWH</sequence>
<dbReference type="PANTHER" id="PTHR31232">
    <property type="match status" value="1"/>
</dbReference>
<keyword evidence="8" id="KW-1185">Reference proteome</keyword>
<reference evidence="7" key="1">
    <citation type="submission" date="2022-04" db="EMBL/GenBank/DDBJ databases">
        <title>A functionally conserved STORR gene fusion in Papaver species that diverged 16.8 million years ago.</title>
        <authorList>
            <person name="Catania T."/>
        </authorList>
    </citation>
    <scope>NUCLEOTIDE SEQUENCE</scope>
    <source>
        <strain evidence="7">S-188037</strain>
    </source>
</reference>
<evidence type="ECO:0000256" key="1">
    <source>
        <dbReference type="ARBA" id="ARBA00004613"/>
    </source>
</evidence>
<keyword evidence="5 6" id="KW-0732">Signal</keyword>
<feature type="chain" id="PRO_5041769342" description="S-protein homolog" evidence="6">
    <location>
        <begin position="28"/>
        <end position="149"/>
    </location>
</feature>